<keyword evidence="2" id="KW-1185">Reference proteome</keyword>
<dbReference type="Proteomes" id="UP000064967">
    <property type="component" value="Chromosome"/>
</dbReference>
<name>A0A0K1QD65_9BACT</name>
<organism evidence="1 2">
    <name type="scientific">Labilithrix luteola</name>
    <dbReference type="NCBI Taxonomy" id="1391654"/>
    <lineage>
        <taxon>Bacteria</taxon>
        <taxon>Pseudomonadati</taxon>
        <taxon>Myxococcota</taxon>
        <taxon>Polyangia</taxon>
        <taxon>Polyangiales</taxon>
        <taxon>Labilitrichaceae</taxon>
        <taxon>Labilithrix</taxon>
    </lineage>
</organism>
<dbReference type="AlphaFoldDB" id="A0A0K1QD65"/>
<dbReference type="RefSeq" id="WP_146654404.1">
    <property type="nucleotide sequence ID" value="NZ_CP012333.1"/>
</dbReference>
<evidence type="ECO:0000313" key="1">
    <source>
        <dbReference type="EMBL" id="AKV03673.1"/>
    </source>
</evidence>
<accession>A0A0K1QD65</accession>
<gene>
    <name evidence="1" type="ORF">AKJ09_10336</name>
</gene>
<dbReference type="EMBL" id="CP012333">
    <property type="protein sequence ID" value="AKV03673.1"/>
    <property type="molecule type" value="Genomic_DNA"/>
</dbReference>
<protein>
    <submittedName>
        <fullName evidence="1">Uncharacterized protein</fullName>
    </submittedName>
</protein>
<dbReference type="KEGG" id="llu:AKJ09_10336"/>
<reference evidence="1 2" key="1">
    <citation type="submission" date="2015-08" db="EMBL/GenBank/DDBJ databases">
        <authorList>
            <person name="Babu N.S."/>
            <person name="Beckwith C.J."/>
            <person name="Beseler K.G."/>
            <person name="Brison A."/>
            <person name="Carone J.V."/>
            <person name="Caskin T.P."/>
            <person name="Diamond M."/>
            <person name="Durham M.E."/>
            <person name="Foxe J.M."/>
            <person name="Go M."/>
            <person name="Henderson B.A."/>
            <person name="Jones I.B."/>
            <person name="McGettigan J.A."/>
            <person name="Micheletti S.J."/>
            <person name="Nasrallah M.E."/>
            <person name="Ortiz D."/>
            <person name="Piller C.R."/>
            <person name="Privatt S.R."/>
            <person name="Schneider S.L."/>
            <person name="Sharp S."/>
            <person name="Smith T.C."/>
            <person name="Stanton J.D."/>
            <person name="Ullery H.E."/>
            <person name="Wilson R.J."/>
            <person name="Serrano M.G."/>
            <person name="Buck G."/>
            <person name="Lee V."/>
            <person name="Wang Y."/>
            <person name="Carvalho R."/>
            <person name="Voegtly L."/>
            <person name="Shi R."/>
            <person name="Duckworth R."/>
            <person name="Johnson A."/>
            <person name="Loviza R."/>
            <person name="Walstead R."/>
            <person name="Shah Z."/>
            <person name="Kiflezghi M."/>
            <person name="Wade K."/>
            <person name="Ball S.L."/>
            <person name="Bradley K.W."/>
            <person name="Asai D.J."/>
            <person name="Bowman C.A."/>
            <person name="Russell D.A."/>
            <person name="Pope W.H."/>
            <person name="Jacobs-Sera D."/>
            <person name="Hendrix R.W."/>
            <person name="Hatfull G.F."/>
        </authorList>
    </citation>
    <scope>NUCLEOTIDE SEQUENCE [LARGE SCALE GENOMIC DNA]</scope>
    <source>
        <strain evidence="1 2">DSM 27648</strain>
    </source>
</reference>
<sequence>MTPDEVVSALSELANTAGIEVRVERFELELAGKGGLCRVGDKSVILVDAKLGALEQAGVIGLSLGKHVRRTRALIDVPPRLKSYLKTGHGDIRPIVSPKPLATTTRLRLVSG</sequence>
<evidence type="ECO:0000313" key="2">
    <source>
        <dbReference type="Proteomes" id="UP000064967"/>
    </source>
</evidence>
<proteinExistence type="predicted"/>